<organism evidence="4">
    <name type="scientific">uncultured Caudovirales phage</name>
    <dbReference type="NCBI Taxonomy" id="2100421"/>
    <lineage>
        <taxon>Viruses</taxon>
        <taxon>Duplodnaviria</taxon>
        <taxon>Heunggongvirae</taxon>
        <taxon>Uroviricota</taxon>
        <taxon>Caudoviricetes</taxon>
        <taxon>Peduoviridae</taxon>
        <taxon>Maltschvirus</taxon>
        <taxon>Maltschvirus maltsch</taxon>
    </lineage>
</organism>
<reference evidence="4" key="1">
    <citation type="submission" date="2020-05" db="EMBL/GenBank/DDBJ databases">
        <authorList>
            <person name="Chiriac C."/>
            <person name="Salcher M."/>
            <person name="Ghai R."/>
            <person name="Kavagutti S V."/>
        </authorList>
    </citation>
    <scope>NUCLEOTIDE SEQUENCE</scope>
</reference>
<evidence type="ECO:0000313" key="1">
    <source>
        <dbReference type="EMBL" id="CAB4163258.1"/>
    </source>
</evidence>
<accession>A0A6J5SZ52</accession>
<name>A0A6J5SZ52_9CAUD</name>
<dbReference type="EMBL" id="LR797502">
    <property type="protein sequence ID" value="CAB4220738.1"/>
    <property type="molecule type" value="Genomic_DNA"/>
</dbReference>
<proteinExistence type="predicted"/>
<dbReference type="EMBL" id="LR797099">
    <property type="protein sequence ID" value="CAB4186747.1"/>
    <property type="molecule type" value="Genomic_DNA"/>
</dbReference>
<evidence type="ECO:0000313" key="2">
    <source>
        <dbReference type="EMBL" id="CAB4165602.1"/>
    </source>
</evidence>
<sequence length="115" mass="12250">MLIMEVAGTDTNAQKIFVLSKLLTGQNSDTGAKNEMTLTAFLDAARDAGAPITAEQLGELISDPNGSLKEVLEPLQPNEGVVRFKGNIPIAQGMSVNQARDTVDRNAKAALKRRA</sequence>
<protein>
    <submittedName>
        <fullName evidence="4">Uncharacterized protein</fullName>
    </submittedName>
</protein>
<evidence type="ECO:0000313" key="4">
    <source>
        <dbReference type="EMBL" id="CAB4220738.1"/>
    </source>
</evidence>
<dbReference type="EMBL" id="LR796758">
    <property type="protein sequence ID" value="CAB4163258.1"/>
    <property type="molecule type" value="Genomic_DNA"/>
</dbReference>
<gene>
    <name evidence="3" type="ORF">UFOVP1146_93</name>
    <name evidence="4" type="ORF">UFOVP1638_51</name>
    <name evidence="1" type="ORF">UFOVP812_6</name>
    <name evidence="2" type="ORF">UFOVP818_138</name>
</gene>
<dbReference type="EMBL" id="LR796776">
    <property type="protein sequence ID" value="CAB4165602.1"/>
    <property type="molecule type" value="Genomic_DNA"/>
</dbReference>
<evidence type="ECO:0000313" key="3">
    <source>
        <dbReference type="EMBL" id="CAB4186747.1"/>
    </source>
</evidence>